<sequence length="646" mass="73596">MIEKMKFLSITGPKEDIDRVVDTYLSRYEIHLENALSELKTVKDLRPYIETNPYKDVLERASELLESYHDLITDQTDRKMKLEEAVEVINSLDTQLKELTERKNALVRQRDELKASRDRVVPFAGLNYNVKEILKFRFIKFRFGRISREYYEKFSSYVYETIDTVMFKCEEEGDYVWVVYFVPESLADKIDAIYASMHFERCFLPDEYEGTPVEAGHVLDDRIGSLQKEIDEADRKIVEAMSSRKEEFAAALRRIRTFSTNFDVRKMAAVTKHDTHNFYILCGWMTEKDAETFQKEIERDSDTFCIIEDDHNNIMSTPPTKMKNPGLFRPFEMYVEMYGLPSYNELDPTILIGITYSILFGFMFGDAGQGLCLLIGGFLLYRFKKIRLAGIISCCGVFSTIFGLLFGSVFGFEDIMDAVWLRPQEAMTNLPFIGRLNTVFVAAVAIGMVIILLCMILNVINSLRSHDVEKAYFDTNGVAGLVFYFALASVIVLYMTGNLLPATVILVIMFLIPLLVIFFKEPLAAIVEKKAERMETGLGMFVTQGIFELFEVLLSYFSNTLSFVRVGAFAVSHAAMMQVVLMLAGAEAGGNTNWAVVVGGNLFVCGMEGLIVGIQVLRLEYYELFSRFYRGSGRAFEPYGKAAGEQ</sequence>
<comment type="caution">
    <text evidence="10">The sequence shown here is derived from an EMBL/GenBank/DDBJ whole genome shotgun (WGS) entry which is preliminary data.</text>
</comment>
<dbReference type="GO" id="GO:0016471">
    <property type="term" value="C:vacuolar proton-transporting V-type ATPase complex"/>
    <property type="evidence" value="ECO:0007669"/>
    <property type="project" value="TreeGrafter"/>
</dbReference>
<protein>
    <submittedName>
        <fullName evidence="10">V-type H+-transporting ATPase subunit I</fullName>
    </submittedName>
</protein>
<dbReference type="Proteomes" id="UP000013085">
    <property type="component" value="Unassembled WGS sequence"/>
</dbReference>
<keyword evidence="6" id="KW-0406">Ion transport</keyword>
<evidence type="ECO:0000256" key="2">
    <source>
        <dbReference type="ARBA" id="ARBA00009904"/>
    </source>
</evidence>
<evidence type="ECO:0000256" key="7">
    <source>
        <dbReference type="ARBA" id="ARBA00023136"/>
    </source>
</evidence>
<feature type="transmembrane region" description="Helical" evidence="9">
    <location>
        <begin position="432"/>
        <end position="460"/>
    </location>
</feature>
<evidence type="ECO:0000313" key="10">
    <source>
        <dbReference type="EMBL" id="ENZ12185.1"/>
    </source>
</evidence>
<dbReference type="Pfam" id="PF01496">
    <property type="entry name" value="V_ATPase_I"/>
    <property type="match status" value="1"/>
</dbReference>
<dbReference type="GO" id="GO:0046961">
    <property type="term" value="F:proton-transporting ATPase activity, rotational mechanism"/>
    <property type="evidence" value="ECO:0007669"/>
    <property type="project" value="InterPro"/>
</dbReference>
<gene>
    <name evidence="10" type="ORF">HMPREF1090_03816</name>
</gene>
<dbReference type="PANTHER" id="PTHR11629">
    <property type="entry name" value="VACUOLAR PROTON ATPASES"/>
    <property type="match status" value="1"/>
</dbReference>
<evidence type="ECO:0000256" key="6">
    <source>
        <dbReference type="ARBA" id="ARBA00023065"/>
    </source>
</evidence>
<comment type="subcellular location">
    <subcellularLocation>
        <location evidence="1">Membrane</location>
        <topology evidence="1">Multi-pass membrane protein</topology>
    </subcellularLocation>
</comment>
<dbReference type="GO" id="GO:0051117">
    <property type="term" value="F:ATPase binding"/>
    <property type="evidence" value="ECO:0007669"/>
    <property type="project" value="TreeGrafter"/>
</dbReference>
<dbReference type="PATRIC" id="fig|999408.3.peg.4083"/>
<dbReference type="EMBL" id="AGYR01000040">
    <property type="protein sequence ID" value="ENZ12185.1"/>
    <property type="molecule type" value="Genomic_DNA"/>
</dbReference>
<dbReference type="HOGENOM" id="CLU_025558_0_1_9"/>
<dbReference type="PANTHER" id="PTHR11629:SF63">
    <property type="entry name" value="V-TYPE PROTON ATPASE SUBUNIT A"/>
    <property type="match status" value="1"/>
</dbReference>
<feature type="coiled-coil region" evidence="8">
    <location>
        <begin position="82"/>
        <end position="116"/>
    </location>
</feature>
<keyword evidence="4 9" id="KW-0812">Transmembrane</keyword>
<accession>A0A0E2H7G5</accession>
<evidence type="ECO:0000256" key="4">
    <source>
        <dbReference type="ARBA" id="ARBA00022692"/>
    </source>
</evidence>
<evidence type="ECO:0000256" key="8">
    <source>
        <dbReference type="SAM" id="Coils"/>
    </source>
</evidence>
<dbReference type="Gene3D" id="3.30.70.2170">
    <property type="match status" value="1"/>
</dbReference>
<feature type="transmembrane region" description="Helical" evidence="9">
    <location>
        <begin position="358"/>
        <end position="381"/>
    </location>
</feature>
<evidence type="ECO:0000256" key="3">
    <source>
        <dbReference type="ARBA" id="ARBA00022448"/>
    </source>
</evidence>
<feature type="transmembrane region" description="Helical" evidence="9">
    <location>
        <begin position="499"/>
        <end position="518"/>
    </location>
</feature>
<organism evidence="10 11">
    <name type="scientific">[Clostridium] clostridioforme 90A8</name>
    <dbReference type="NCBI Taxonomy" id="999408"/>
    <lineage>
        <taxon>Bacteria</taxon>
        <taxon>Bacillati</taxon>
        <taxon>Bacillota</taxon>
        <taxon>Clostridia</taxon>
        <taxon>Lachnospirales</taxon>
        <taxon>Lachnospiraceae</taxon>
        <taxon>Enterocloster</taxon>
    </lineage>
</organism>
<evidence type="ECO:0000256" key="1">
    <source>
        <dbReference type="ARBA" id="ARBA00004141"/>
    </source>
</evidence>
<dbReference type="Gene3D" id="3.30.70.2750">
    <property type="match status" value="1"/>
</dbReference>
<keyword evidence="3" id="KW-0813">Transport</keyword>
<keyword evidence="5 9" id="KW-1133">Transmembrane helix</keyword>
<evidence type="ECO:0000256" key="5">
    <source>
        <dbReference type="ARBA" id="ARBA00022989"/>
    </source>
</evidence>
<evidence type="ECO:0000256" key="9">
    <source>
        <dbReference type="SAM" id="Phobius"/>
    </source>
</evidence>
<dbReference type="AlphaFoldDB" id="A0A0E2H7G5"/>
<dbReference type="Gene3D" id="1.20.1460.20">
    <property type="match status" value="1"/>
</dbReference>
<dbReference type="GO" id="GO:0007035">
    <property type="term" value="P:vacuolar acidification"/>
    <property type="evidence" value="ECO:0007669"/>
    <property type="project" value="TreeGrafter"/>
</dbReference>
<feature type="transmembrane region" description="Helical" evidence="9">
    <location>
        <begin position="472"/>
        <end position="493"/>
    </location>
</feature>
<keyword evidence="8" id="KW-0175">Coiled coil</keyword>
<comment type="similarity">
    <text evidence="2">Belongs to the V-ATPase 116 kDa subunit family.</text>
</comment>
<feature type="transmembrane region" description="Helical" evidence="9">
    <location>
        <begin position="596"/>
        <end position="617"/>
    </location>
</feature>
<dbReference type="RefSeq" id="WP_002593846.1">
    <property type="nucleotide sequence ID" value="NZ_KB850980.1"/>
</dbReference>
<feature type="transmembrane region" description="Helical" evidence="9">
    <location>
        <begin position="563"/>
        <end position="584"/>
    </location>
</feature>
<feature type="transmembrane region" description="Helical" evidence="9">
    <location>
        <begin position="388"/>
        <end position="412"/>
    </location>
</feature>
<reference evidence="10 11" key="1">
    <citation type="submission" date="2013-01" db="EMBL/GenBank/DDBJ databases">
        <title>The Genome Sequence of Clostridium clostridioforme 90A8.</title>
        <authorList>
            <consortium name="The Broad Institute Genome Sequencing Platform"/>
            <person name="Earl A."/>
            <person name="Ward D."/>
            <person name="Feldgarden M."/>
            <person name="Gevers D."/>
            <person name="Courvalin P."/>
            <person name="Lambert T."/>
            <person name="Walker B."/>
            <person name="Young S.K."/>
            <person name="Zeng Q."/>
            <person name="Gargeya S."/>
            <person name="Fitzgerald M."/>
            <person name="Haas B."/>
            <person name="Abouelleil A."/>
            <person name="Alvarado L."/>
            <person name="Arachchi H.M."/>
            <person name="Berlin A.M."/>
            <person name="Chapman S.B."/>
            <person name="Dewar J."/>
            <person name="Goldberg J."/>
            <person name="Griggs A."/>
            <person name="Gujja S."/>
            <person name="Hansen M."/>
            <person name="Howarth C."/>
            <person name="Imamovic A."/>
            <person name="Larimer J."/>
            <person name="McCowan C."/>
            <person name="Murphy C."/>
            <person name="Neiman D."/>
            <person name="Pearson M."/>
            <person name="Priest M."/>
            <person name="Roberts A."/>
            <person name="Saif S."/>
            <person name="Shea T."/>
            <person name="Sisk P."/>
            <person name="Sykes S."/>
            <person name="Wortman J."/>
            <person name="Nusbaum C."/>
            <person name="Birren B."/>
        </authorList>
    </citation>
    <scope>NUCLEOTIDE SEQUENCE [LARGE SCALE GENOMIC DNA]</scope>
    <source>
        <strain evidence="10 11">90A8</strain>
    </source>
</reference>
<dbReference type="GO" id="GO:0033179">
    <property type="term" value="C:proton-transporting V-type ATPase, V0 domain"/>
    <property type="evidence" value="ECO:0007669"/>
    <property type="project" value="InterPro"/>
</dbReference>
<dbReference type="InterPro" id="IPR002490">
    <property type="entry name" value="V-ATPase_116kDa_su"/>
</dbReference>
<name>A0A0E2H7G5_9FIRM</name>
<evidence type="ECO:0000313" key="11">
    <source>
        <dbReference type="Proteomes" id="UP000013085"/>
    </source>
</evidence>
<proteinExistence type="inferred from homology"/>
<keyword evidence="7 9" id="KW-0472">Membrane</keyword>